<dbReference type="EMBL" id="JBFAKC010000004">
    <property type="protein sequence ID" value="MEV0708273.1"/>
    <property type="molecule type" value="Genomic_DNA"/>
</dbReference>
<evidence type="ECO:0000259" key="1">
    <source>
        <dbReference type="PROSITE" id="PS50902"/>
    </source>
</evidence>
<evidence type="ECO:0000313" key="2">
    <source>
        <dbReference type="EMBL" id="MEV0708273.1"/>
    </source>
</evidence>
<dbReference type="InterPro" id="IPR026816">
    <property type="entry name" value="Flavodoxin_dom"/>
</dbReference>
<dbReference type="InterPro" id="IPR001226">
    <property type="entry name" value="Flavodoxin_CS"/>
</dbReference>
<organism evidence="2 3">
    <name type="scientific">Nocardia aurea</name>
    <dbReference type="NCBI Taxonomy" id="2144174"/>
    <lineage>
        <taxon>Bacteria</taxon>
        <taxon>Bacillati</taxon>
        <taxon>Actinomycetota</taxon>
        <taxon>Actinomycetes</taxon>
        <taxon>Mycobacteriales</taxon>
        <taxon>Nocardiaceae</taxon>
        <taxon>Nocardia</taxon>
    </lineage>
</organism>
<evidence type="ECO:0000313" key="3">
    <source>
        <dbReference type="Proteomes" id="UP001551695"/>
    </source>
</evidence>
<protein>
    <submittedName>
        <fullName evidence="2">Flavodoxin domain-containing protein</fullName>
    </submittedName>
</protein>
<dbReference type="Proteomes" id="UP001551695">
    <property type="component" value="Unassembled WGS sequence"/>
</dbReference>
<name>A0ABV3FSG5_9NOCA</name>
<dbReference type="SUPFAM" id="SSF52218">
    <property type="entry name" value="Flavoproteins"/>
    <property type="match status" value="1"/>
</dbReference>
<dbReference type="Pfam" id="PF12724">
    <property type="entry name" value="Flavodoxin_5"/>
    <property type="match status" value="1"/>
</dbReference>
<dbReference type="PROSITE" id="PS00201">
    <property type="entry name" value="FLAVODOXIN"/>
    <property type="match status" value="1"/>
</dbReference>
<dbReference type="RefSeq" id="WP_357782796.1">
    <property type="nucleotide sequence ID" value="NZ_JBFAKC010000004.1"/>
</dbReference>
<comment type="caution">
    <text evidence="2">The sequence shown here is derived from an EMBL/GenBank/DDBJ whole genome shotgun (WGS) entry which is preliminary data.</text>
</comment>
<dbReference type="InterPro" id="IPR008254">
    <property type="entry name" value="Flavodoxin/NO_synth"/>
</dbReference>
<dbReference type="PROSITE" id="PS50902">
    <property type="entry name" value="FLAVODOXIN_LIKE"/>
    <property type="match status" value="1"/>
</dbReference>
<dbReference type="InterPro" id="IPR029039">
    <property type="entry name" value="Flavoprotein-like_sf"/>
</dbReference>
<gene>
    <name evidence="2" type="ORF">AB0I48_11960</name>
</gene>
<feature type="domain" description="Flavodoxin-like" evidence="1">
    <location>
        <begin position="13"/>
        <end position="172"/>
    </location>
</feature>
<accession>A0ABV3FSG5</accession>
<proteinExistence type="predicted"/>
<reference evidence="2 3" key="1">
    <citation type="submission" date="2024-06" db="EMBL/GenBank/DDBJ databases">
        <title>The Natural Products Discovery Center: Release of the First 8490 Sequenced Strains for Exploring Actinobacteria Biosynthetic Diversity.</title>
        <authorList>
            <person name="Kalkreuter E."/>
            <person name="Kautsar S.A."/>
            <person name="Yang D."/>
            <person name="Bader C.D."/>
            <person name="Teijaro C.N."/>
            <person name="Fluegel L."/>
            <person name="Davis C.M."/>
            <person name="Simpson J.R."/>
            <person name="Lauterbach L."/>
            <person name="Steele A.D."/>
            <person name="Gui C."/>
            <person name="Meng S."/>
            <person name="Li G."/>
            <person name="Viehrig K."/>
            <person name="Ye F."/>
            <person name="Su P."/>
            <person name="Kiefer A.F."/>
            <person name="Nichols A."/>
            <person name="Cepeda A.J."/>
            <person name="Yan W."/>
            <person name="Fan B."/>
            <person name="Jiang Y."/>
            <person name="Adhikari A."/>
            <person name="Zheng C.-J."/>
            <person name="Schuster L."/>
            <person name="Cowan T.M."/>
            <person name="Smanski M.J."/>
            <person name="Chevrette M.G."/>
            <person name="De Carvalho L.P.S."/>
            <person name="Shen B."/>
        </authorList>
    </citation>
    <scope>NUCLEOTIDE SEQUENCE [LARGE SCALE GENOMIC DNA]</scope>
    <source>
        <strain evidence="2 3">NPDC050403</strain>
    </source>
</reference>
<dbReference type="Gene3D" id="3.40.50.360">
    <property type="match status" value="1"/>
</dbReference>
<sequence length="191" mass="20832">MTTEPDDHTRHTVLVVYASAAGSTAEIAEFIGNRMRDSGLQVQVASVADGPDPANYDAAVLGSAVHNRALLPEFNAYIRQYGPTLRRRPTWLFSVGMAPGLRGPLGYPLKHVTPPAITQVRNQLHPCGFQQFAGVFARPDELGTRVVVRLLGARFGDQRDWPAIGAWTDAITTRIDTELLSTRFPAARGEP</sequence>
<keyword evidence="3" id="KW-1185">Reference proteome</keyword>